<dbReference type="KEGG" id="nid:NPIRD3C_1007"/>
<evidence type="ECO:0000313" key="2">
    <source>
        <dbReference type="EMBL" id="AJM92219.1"/>
    </source>
</evidence>
<keyword evidence="3" id="KW-1185">Reference proteome</keyword>
<evidence type="ECO:0000256" key="1">
    <source>
        <dbReference type="SAM" id="Phobius"/>
    </source>
</evidence>
<keyword evidence="1" id="KW-0472">Membrane</keyword>
<dbReference type="Proteomes" id="UP000032027">
    <property type="component" value="Chromosome"/>
</dbReference>
<dbReference type="AlphaFoldDB" id="A0A0C5BVG1"/>
<dbReference type="RefSeq" id="WP_148703104.1">
    <property type="nucleotide sequence ID" value="NZ_CP010868.1"/>
</dbReference>
<dbReference type="HOGENOM" id="CLU_1976427_0_0_2"/>
<evidence type="ECO:0000313" key="3">
    <source>
        <dbReference type="Proteomes" id="UP000032027"/>
    </source>
</evidence>
<dbReference type="GeneID" id="41600164"/>
<accession>A0A0C5BVG1</accession>
<gene>
    <name evidence="2" type="ORF">NPIRD3C_1007</name>
</gene>
<name>A0A0C5BVG1_9ARCH</name>
<reference evidence="3" key="1">
    <citation type="submission" date="2015-02" db="EMBL/GenBank/DDBJ databases">
        <title>Characterization of two novel Thaumarchaeota isolated from the Northern Adriatic Sea.</title>
        <authorList>
            <person name="Bayer B."/>
            <person name="Vojvoda J."/>
            <person name="Offre P."/>
            <person name="Srivastava A."/>
            <person name="Elisabeth N."/>
            <person name="Garcia J.A.L."/>
            <person name="Schleper C."/>
            <person name="Herndl G.J."/>
        </authorList>
    </citation>
    <scope>NUCLEOTIDE SEQUENCE [LARGE SCALE GENOMIC DNA]</scope>
    <source>
        <strain evidence="3">D3C</strain>
    </source>
</reference>
<dbReference type="EMBL" id="CP010868">
    <property type="protein sequence ID" value="AJM92219.1"/>
    <property type="molecule type" value="Genomic_DNA"/>
</dbReference>
<feature type="transmembrane region" description="Helical" evidence="1">
    <location>
        <begin position="46"/>
        <end position="62"/>
    </location>
</feature>
<reference evidence="2 3" key="3">
    <citation type="journal article" date="2019" name="Int. J. Syst. Evol. Microbiol.">
        <title>Nitrosopumilus adriaticus sp. nov. and Nitrosopumilus piranensis sp. nov., two ammonia-oxidizing archaea from the Adriatic Sea and members of the class Nitrososphaeria.</title>
        <authorList>
            <person name="Bayer B."/>
            <person name="Vojvoda J."/>
            <person name="Reinthaler T."/>
            <person name="Reyes C."/>
            <person name="Pinto M."/>
            <person name="Herndl G.J."/>
        </authorList>
    </citation>
    <scope>NUCLEOTIDE SEQUENCE [LARGE SCALE GENOMIC DNA]</scope>
    <source>
        <strain evidence="2 3">D3C</strain>
    </source>
</reference>
<dbReference type="STRING" id="1582439.NPIRD3C_1007"/>
<reference evidence="2 3" key="2">
    <citation type="journal article" date="2016" name="ISME J.">
        <title>Physiological and genomic characterization of two novel marine thaumarchaeal strains indicates niche differentiation.</title>
        <authorList>
            <person name="Bayer B."/>
            <person name="Vojvoda J."/>
            <person name="Offre P."/>
            <person name="Alves R.J."/>
            <person name="Elisabeth N.H."/>
            <person name="Garcia J.A."/>
            <person name="Volland J.M."/>
            <person name="Srivastava A."/>
            <person name="Schleper C."/>
            <person name="Herndl G.J."/>
        </authorList>
    </citation>
    <scope>NUCLEOTIDE SEQUENCE [LARGE SCALE GENOMIC DNA]</scope>
    <source>
        <strain evidence="2 3">D3C</strain>
    </source>
</reference>
<keyword evidence="1" id="KW-0812">Transmembrane</keyword>
<proteinExistence type="predicted"/>
<sequence>MEHVFYFDGNDEKISWIIETGDSTAKQEREHVQMYKNKVTDLQSKYIAFHVGLFWAIGVFIIKDMDHIKVKCNEKIMFDHFKLNQEINDEFIKKRMQFIKQLITQRKLKMEFEVIESQKNIKGKRA</sequence>
<organism evidence="2 3">
    <name type="scientific">Nitrosopumilus piranensis</name>
    <dbReference type="NCBI Taxonomy" id="1582439"/>
    <lineage>
        <taxon>Archaea</taxon>
        <taxon>Nitrososphaerota</taxon>
        <taxon>Nitrososphaeria</taxon>
        <taxon>Nitrosopumilales</taxon>
        <taxon>Nitrosopumilaceae</taxon>
        <taxon>Nitrosopumilus</taxon>
    </lineage>
</organism>
<keyword evidence="1" id="KW-1133">Transmembrane helix</keyword>
<dbReference type="PATRIC" id="fig|1582439.9.peg.1036"/>
<protein>
    <submittedName>
        <fullName evidence="2">Uncharacterized protein</fullName>
    </submittedName>
</protein>
<dbReference type="OrthoDB" id="10964at2157"/>